<gene>
    <name evidence="2" type="ORF">GTP90_04465</name>
</gene>
<evidence type="ECO:0000313" key="2">
    <source>
        <dbReference type="EMBL" id="MYM93114.1"/>
    </source>
</evidence>
<dbReference type="InterPro" id="IPR021862">
    <property type="entry name" value="DUF3472"/>
</dbReference>
<proteinExistence type="predicted"/>
<dbReference type="Pfam" id="PF11958">
    <property type="entry name" value="DUF3472"/>
    <property type="match status" value="1"/>
</dbReference>
<dbReference type="InterPro" id="IPR031712">
    <property type="entry name" value="DUF5077"/>
</dbReference>
<protein>
    <submittedName>
        <fullName evidence="2">DUF5077 domain-containing protein</fullName>
    </submittedName>
</protein>
<evidence type="ECO:0000259" key="1">
    <source>
        <dbReference type="Pfam" id="PF16871"/>
    </source>
</evidence>
<dbReference type="AlphaFoldDB" id="A0A845GFN3"/>
<comment type="caution">
    <text evidence="2">The sequence shown here is derived from an EMBL/GenBank/DDBJ whole genome shotgun (WGS) entry which is preliminary data.</text>
</comment>
<reference evidence="2" key="1">
    <citation type="submission" date="2019-12" db="EMBL/GenBank/DDBJ databases">
        <title>Novel species isolated from a subtropical stream in China.</title>
        <authorList>
            <person name="Lu H."/>
        </authorList>
    </citation>
    <scope>NUCLEOTIDE SEQUENCE [LARGE SCALE GENOMIC DNA]</scope>
    <source>
        <strain evidence="2">FT81W</strain>
    </source>
</reference>
<feature type="domain" description="DUF5077" evidence="1">
    <location>
        <begin position="46"/>
        <end position="168"/>
    </location>
</feature>
<name>A0A845GFN3_9BURK</name>
<accession>A0A845GFN3</accession>
<dbReference type="Pfam" id="PF16871">
    <property type="entry name" value="DUF5077"/>
    <property type="match status" value="1"/>
</dbReference>
<evidence type="ECO:0000313" key="3">
    <source>
        <dbReference type="Proteomes" id="UP000447355"/>
    </source>
</evidence>
<organism evidence="2 3">
    <name type="scientific">Duganella vulcania</name>
    <dbReference type="NCBI Taxonomy" id="2692166"/>
    <lineage>
        <taxon>Bacteria</taxon>
        <taxon>Pseudomonadati</taxon>
        <taxon>Pseudomonadota</taxon>
        <taxon>Betaproteobacteria</taxon>
        <taxon>Burkholderiales</taxon>
        <taxon>Oxalobacteraceae</taxon>
        <taxon>Telluria group</taxon>
        <taxon>Duganella</taxon>
    </lineage>
</organism>
<dbReference type="Proteomes" id="UP000447355">
    <property type="component" value="Unassembled WGS sequence"/>
</dbReference>
<sequence length="434" mass="46167">MFLYSAALMLSACGGESTGGQTGQTAAQVTTSESQASLAAVNAKTVALAGNAFITSAPPGAEEEINGNGLANWSNPATVTSAYFRMASAGSVTLGLDARLAGSTRSTIRVTVNGKPFLVKLSANGGGTYQVGSVHVTEPGYVKVDLQGVSKDGGYFGDVSALRVTTSAVINYANDAANYYWSRRGPSVHLGYTTPANTEYFYNEVTVPAGQDPEGSYYMANGFGQGYFGIQVKSPSERWVLFSVWDPDGGGKTTLVKKGAGVVDNSFGGEGTGGQSHLSYNWISGNTYRFITRARPDGAGATDYSAWFYAPELGVWRFIATWKRPATTTYLTGSYSFLENFIDTKGYTGRRASFGNQWARDVSGAWSEVTKARFTGDATVTNVQRMDYAGGLDNGQFYLRNGGFFAGYVPVNQNFTRPATGQQPAVDVTTLPQQ</sequence>
<dbReference type="EMBL" id="WWCX01000003">
    <property type="protein sequence ID" value="MYM93114.1"/>
    <property type="molecule type" value="Genomic_DNA"/>
</dbReference>